<dbReference type="GO" id="GO:0003723">
    <property type="term" value="F:RNA binding"/>
    <property type="evidence" value="ECO:0007669"/>
    <property type="project" value="UniProtKB-UniRule"/>
</dbReference>
<dbReference type="AlphaFoldDB" id="A0A841GPR6"/>
<evidence type="ECO:0000256" key="1">
    <source>
        <dbReference type="ARBA" id="ARBA00022664"/>
    </source>
</evidence>
<sequence length="488" mass="56313">MLGKEETPATPKTTPEAKAAISEPQRSVSDNQPVAGSSPRRVLSRDQHNISRSMISENALKVLYRLHKAGYQGYLVGGGVRDLLLGKIPKDFDVVTDAHPEQIRKLFNNCRLIGRRFRLAHIVFGRDIIEVATFRGHHHQVHTSKNIAVQSEEGMLLRDNVYGTIEEDAERRDFTVNALYYNIKDFSLHDFHGGLDDLAAGRLELIGDPETRYREDPVRMLRAVRFAAKLGLTISERSAEPIPRLASLLQDIPAARLFEETIKLFLAGHALSTYHLLRKFGLFQQLFPQVAKLLTPDNNSAYERFLEKALANSDKRVATEQPVTPTFFYATLLWGVVALRQREISNESNLPFQDSMQMAMNEAIEQQIHTVAIPRRFTSDVREIWLLQERLPRYSGKRAEKLFAQAKFRAAFDFLELRAHVEPRLRDIVAWWQDYQQTHDFVRPEHTTTRPARTADAEQQPRNEEHPPRKRPRRRRRYPQHPGQRRND</sequence>
<feature type="compositionally biased region" description="Basic residues" evidence="9">
    <location>
        <begin position="468"/>
        <end position="479"/>
    </location>
</feature>
<feature type="domain" description="tRNA nucleotidyltransferase/poly(A) polymerase RNA and SrmB- binding" evidence="12">
    <location>
        <begin position="231"/>
        <end position="292"/>
    </location>
</feature>
<keyword evidence="14" id="KW-1185">Reference proteome</keyword>
<dbReference type="FunFam" id="3.30.460.10:FF:000035">
    <property type="entry name" value="Poly(A) polymerase I"/>
    <property type="match status" value="1"/>
</dbReference>
<accession>A0A841GPR6</accession>
<organism evidence="13 14">
    <name type="scientific">Tolumonas osonensis</name>
    <dbReference type="NCBI Taxonomy" id="675874"/>
    <lineage>
        <taxon>Bacteria</taxon>
        <taxon>Pseudomonadati</taxon>
        <taxon>Pseudomonadota</taxon>
        <taxon>Gammaproteobacteria</taxon>
        <taxon>Aeromonadales</taxon>
        <taxon>Aeromonadaceae</taxon>
        <taxon>Tolumonas</taxon>
    </lineage>
</organism>
<dbReference type="Gene3D" id="3.30.460.10">
    <property type="entry name" value="Beta Polymerase, domain 2"/>
    <property type="match status" value="1"/>
</dbReference>
<feature type="region of interest" description="Disordered" evidence="9">
    <location>
        <begin position="1"/>
        <end position="48"/>
    </location>
</feature>
<feature type="domain" description="Polymerase A arginine-rich C-terminal" evidence="11">
    <location>
        <begin position="349"/>
        <end position="477"/>
    </location>
</feature>
<dbReference type="Pfam" id="PF12626">
    <property type="entry name" value="PolyA_pol_arg_C"/>
    <property type="match status" value="1"/>
</dbReference>
<dbReference type="CDD" id="cd05398">
    <property type="entry name" value="NT_ClassII-CCAase"/>
    <property type="match status" value="1"/>
</dbReference>
<protein>
    <recommendedName>
        <fullName evidence="7">Poly(A) polymerase I</fullName>
        <shortName evidence="7">PAP I</shortName>
        <ecNumber evidence="7">2.7.7.19</ecNumber>
    </recommendedName>
</protein>
<comment type="similarity">
    <text evidence="7 8">Belongs to the tRNA nucleotidyltransferase/poly(A) polymerase family.</text>
</comment>
<evidence type="ECO:0000259" key="10">
    <source>
        <dbReference type="Pfam" id="PF01743"/>
    </source>
</evidence>
<evidence type="ECO:0000256" key="2">
    <source>
        <dbReference type="ARBA" id="ARBA00022679"/>
    </source>
</evidence>
<evidence type="ECO:0000256" key="8">
    <source>
        <dbReference type="RuleBase" id="RU003953"/>
    </source>
</evidence>
<dbReference type="SUPFAM" id="SSF81891">
    <property type="entry name" value="Poly A polymerase C-terminal region-like"/>
    <property type="match status" value="1"/>
</dbReference>
<dbReference type="GO" id="GO:0006397">
    <property type="term" value="P:mRNA processing"/>
    <property type="evidence" value="ECO:0007669"/>
    <property type="project" value="UniProtKB-KW"/>
</dbReference>
<dbReference type="InterPro" id="IPR025866">
    <property type="entry name" value="PolyA_pol_arg_C_dom"/>
</dbReference>
<dbReference type="PANTHER" id="PTHR43051:SF1">
    <property type="entry name" value="POLYNUCLEOTIDE ADENYLYLTRANSFERASE FAMILY PROTEIN"/>
    <property type="match status" value="1"/>
</dbReference>
<keyword evidence="2 7" id="KW-0808">Transferase</keyword>
<comment type="caution">
    <text evidence="13">The sequence shown here is derived from an EMBL/GenBank/DDBJ whole genome shotgun (WGS) entry which is preliminary data.</text>
</comment>
<evidence type="ECO:0000256" key="6">
    <source>
        <dbReference type="ARBA" id="ARBA00023163"/>
    </source>
</evidence>
<dbReference type="SUPFAM" id="SSF81301">
    <property type="entry name" value="Nucleotidyltransferase"/>
    <property type="match status" value="1"/>
</dbReference>
<dbReference type="Gene3D" id="1.10.3090.10">
    <property type="entry name" value="cca-adding enzyme, domain 2"/>
    <property type="match status" value="1"/>
</dbReference>
<dbReference type="GO" id="GO:1990817">
    <property type="term" value="F:poly(A) RNA polymerase activity"/>
    <property type="evidence" value="ECO:0007669"/>
    <property type="project" value="UniProtKB-UniRule"/>
</dbReference>
<dbReference type="EMBL" id="JACHGR010000004">
    <property type="protein sequence ID" value="MBB6055523.1"/>
    <property type="molecule type" value="Genomic_DNA"/>
</dbReference>
<dbReference type="EC" id="2.7.7.19" evidence="7"/>
<evidence type="ECO:0000313" key="14">
    <source>
        <dbReference type="Proteomes" id="UP000585721"/>
    </source>
</evidence>
<feature type="compositionally biased region" description="Low complexity" evidence="9">
    <location>
        <begin position="8"/>
        <end position="20"/>
    </location>
</feature>
<feature type="active site" evidence="7">
    <location>
        <position position="173"/>
    </location>
</feature>
<keyword evidence="4 7" id="KW-0067">ATP-binding</keyword>
<proteinExistence type="inferred from homology"/>
<dbReference type="Pfam" id="PF12627">
    <property type="entry name" value="PolyA_pol_RNAbd"/>
    <property type="match status" value="1"/>
</dbReference>
<comment type="function">
    <text evidence="7">Adds poly(A) tail to the 3' end of many RNAs, which usually targets these RNAs for decay. Plays a significant role in the global control of gene expression, through influencing the rate of transcript degradation, and in the general RNA quality control.</text>
</comment>
<dbReference type="NCBIfam" id="TIGR01942">
    <property type="entry name" value="pcnB"/>
    <property type="match status" value="1"/>
</dbReference>
<dbReference type="HAMAP" id="MF_00957">
    <property type="entry name" value="PolyA_pol"/>
    <property type="match status" value="1"/>
</dbReference>
<dbReference type="InterPro" id="IPR052191">
    <property type="entry name" value="tRNA_ntf/polyA_polymerase_I"/>
</dbReference>
<keyword evidence="1 7" id="KW-0507">mRNA processing</keyword>
<dbReference type="RefSeq" id="WP_425506767.1">
    <property type="nucleotide sequence ID" value="NZ_JACHGR010000004.1"/>
</dbReference>
<name>A0A841GPR6_9GAMM</name>
<dbReference type="Pfam" id="PF01743">
    <property type="entry name" value="PolyA_pol"/>
    <property type="match status" value="1"/>
</dbReference>
<evidence type="ECO:0000259" key="12">
    <source>
        <dbReference type="Pfam" id="PF12627"/>
    </source>
</evidence>
<keyword evidence="3 7" id="KW-0547">Nucleotide-binding</keyword>
<evidence type="ECO:0000256" key="5">
    <source>
        <dbReference type="ARBA" id="ARBA00022884"/>
    </source>
</evidence>
<feature type="region of interest" description="Disordered" evidence="9">
    <location>
        <begin position="442"/>
        <end position="488"/>
    </location>
</feature>
<dbReference type="GO" id="GO:0005524">
    <property type="term" value="F:ATP binding"/>
    <property type="evidence" value="ECO:0007669"/>
    <property type="project" value="UniProtKB-UniRule"/>
</dbReference>
<dbReference type="GO" id="GO:0043633">
    <property type="term" value="P:polyadenylation-dependent RNA catabolic process"/>
    <property type="evidence" value="ECO:0007669"/>
    <property type="project" value="InterPro"/>
</dbReference>
<dbReference type="InterPro" id="IPR043519">
    <property type="entry name" value="NT_sf"/>
</dbReference>
<evidence type="ECO:0000256" key="7">
    <source>
        <dbReference type="HAMAP-Rule" id="MF_00957"/>
    </source>
</evidence>
<dbReference type="PANTHER" id="PTHR43051">
    <property type="entry name" value="POLYNUCLEOTIDE ADENYLYLTRANSFERASE FAMILY PROTEIN"/>
    <property type="match status" value="1"/>
</dbReference>
<evidence type="ECO:0000259" key="11">
    <source>
        <dbReference type="Pfam" id="PF12626"/>
    </source>
</evidence>
<feature type="active site" evidence="7">
    <location>
        <position position="91"/>
    </location>
</feature>
<feature type="compositionally biased region" description="Basic and acidic residues" evidence="9">
    <location>
        <begin position="442"/>
        <end position="467"/>
    </location>
</feature>
<keyword evidence="13" id="KW-0548">Nucleotidyltransferase</keyword>
<comment type="catalytic activity">
    <reaction evidence="7">
        <text>RNA(n) + ATP = RNA(n)-3'-adenine ribonucleotide + diphosphate</text>
        <dbReference type="Rhea" id="RHEA:11332"/>
        <dbReference type="Rhea" id="RHEA-COMP:14527"/>
        <dbReference type="Rhea" id="RHEA-COMP:17347"/>
        <dbReference type="ChEBI" id="CHEBI:30616"/>
        <dbReference type="ChEBI" id="CHEBI:33019"/>
        <dbReference type="ChEBI" id="CHEBI:140395"/>
        <dbReference type="ChEBI" id="CHEBI:173115"/>
        <dbReference type="EC" id="2.7.7.19"/>
    </reaction>
</comment>
<keyword evidence="6 7" id="KW-0804">Transcription</keyword>
<dbReference type="InterPro" id="IPR002646">
    <property type="entry name" value="PolA_pol_head_dom"/>
</dbReference>
<evidence type="ECO:0000313" key="13">
    <source>
        <dbReference type="EMBL" id="MBB6055523.1"/>
    </source>
</evidence>
<evidence type="ECO:0000256" key="3">
    <source>
        <dbReference type="ARBA" id="ARBA00022741"/>
    </source>
</evidence>
<keyword evidence="5 7" id="KW-0694">RNA-binding</keyword>
<gene>
    <name evidence="7" type="primary">pcnB</name>
    <name evidence="13" type="ORF">HNR75_001429</name>
</gene>
<evidence type="ECO:0000256" key="9">
    <source>
        <dbReference type="SAM" id="MobiDB-lite"/>
    </source>
</evidence>
<dbReference type="InterPro" id="IPR010206">
    <property type="entry name" value="PolA_pol_I"/>
</dbReference>
<dbReference type="InterPro" id="IPR032828">
    <property type="entry name" value="PolyA_RNA-bd"/>
</dbReference>
<feature type="domain" description="Poly A polymerase head" evidence="10">
    <location>
        <begin position="74"/>
        <end position="203"/>
    </location>
</feature>
<evidence type="ECO:0000256" key="4">
    <source>
        <dbReference type="ARBA" id="ARBA00022840"/>
    </source>
</evidence>
<feature type="compositionally biased region" description="Polar residues" evidence="9">
    <location>
        <begin position="24"/>
        <end position="35"/>
    </location>
</feature>
<reference evidence="13 14" key="1">
    <citation type="submission" date="2020-08" db="EMBL/GenBank/DDBJ databases">
        <title>Genomic Encyclopedia of Type Strains, Phase IV (KMG-IV): sequencing the most valuable type-strain genomes for metagenomic binning, comparative biology and taxonomic classification.</title>
        <authorList>
            <person name="Goeker M."/>
        </authorList>
    </citation>
    <scope>NUCLEOTIDE SEQUENCE [LARGE SCALE GENOMIC DNA]</scope>
    <source>
        <strain evidence="13 14">DSM 22975</strain>
    </source>
</reference>
<feature type="active site" evidence="7">
    <location>
        <position position="93"/>
    </location>
</feature>
<dbReference type="Proteomes" id="UP000585721">
    <property type="component" value="Unassembled WGS sequence"/>
</dbReference>